<dbReference type="PROSITE" id="PS50949">
    <property type="entry name" value="HTH_GNTR"/>
    <property type="match status" value="1"/>
</dbReference>
<keyword evidence="1" id="KW-0805">Transcription regulation</keyword>
<dbReference type="eggNOG" id="COG1802">
    <property type="taxonomic scope" value="Bacteria"/>
</dbReference>
<dbReference type="EMBL" id="JFHR01000010">
    <property type="protein sequence ID" value="KEQ54417.1"/>
    <property type="molecule type" value="Genomic_DNA"/>
</dbReference>
<dbReference type="GO" id="GO:0003677">
    <property type="term" value="F:DNA binding"/>
    <property type="evidence" value="ECO:0007669"/>
    <property type="project" value="UniProtKB-KW"/>
</dbReference>
<dbReference type="AlphaFoldDB" id="A0A081RGU4"/>
<dbReference type="CDD" id="cd07377">
    <property type="entry name" value="WHTH_GntR"/>
    <property type="match status" value="1"/>
</dbReference>
<dbReference type="SMART" id="SM00345">
    <property type="entry name" value="HTH_GNTR"/>
    <property type="match status" value="1"/>
</dbReference>
<accession>A0A081RGU4</accession>
<dbReference type="SMART" id="SM00895">
    <property type="entry name" value="FCD"/>
    <property type="match status" value="1"/>
</dbReference>
<dbReference type="InterPro" id="IPR036390">
    <property type="entry name" value="WH_DNA-bd_sf"/>
</dbReference>
<keyword evidence="3" id="KW-0804">Transcription</keyword>
<dbReference type="Pfam" id="PF07729">
    <property type="entry name" value="FCD"/>
    <property type="match status" value="1"/>
</dbReference>
<dbReference type="SUPFAM" id="SSF46785">
    <property type="entry name" value="Winged helix' DNA-binding domain"/>
    <property type="match status" value="1"/>
</dbReference>
<gene>
    <name evidence="6" type="ORF">BV95_01225</name>
</gene>
<dbReference type="OrthoDB" id="9028214at2"/>
<evidence type="ECO:0000256" key="3">
    <source>
        <dbReference type="ARBA" id="ARBA00023163"/>
    </source>
</evidence>
<evidence type="ECO:0000256" key="2">
    <source>
        <dbReference type="ARBA" id="ARBA00023125"/>
    </source>
</evidence>
<protein>
    <submittedName>
        <fullName evidence="6">Transcriptional regulator, GntR family</fullName>
    </submittedName>
</protein>
<dbReference type="GO" id="GO:0003700">
    <property type="term" value="F:DNA-binding transcription factor activity"/>
    <property type="evidence" value="ECO:0007669"/>
    <property type="project" value="InterPro"/>
</dbReference>
<dbReference type="Pfam" id="PF00392">
    <property type="entry name" value="GntR"/>
    <property type="match status" value="1"/>
</dbReference>
<feature type="domain" description="HTH gntR-type" evidence="5">
    <location>
        <begin position="25"/>
        <end position="92"/>
    </location>
</feature>
<dbReference type="PANTHER" id="PTHR43537:SF45">
    <property type="entry name" value="GNTR FAMILY REGULATORY PROTEIN"/>
    <property type="match status" value="1"/>
</dbReference>
<dbReference type="InterPro" id="IPR008920">
    <property type="entry name" value="TF_FadR/GntR_C"/>
</dbReference>
<dbReference type="InterPro" id="IPR011711">
    <property type="entry name" value="GntR_C"/>
</dbReference>
<comment type="caution">
    <text evidence="6">The sequence shown here is derived from an EMBL/GenBank/DDBJ whole genome shotgun (WGS) entry which is preliminary data.</text>
</comment>
<name>A0A081RGU4_SPHCR</name>
<evidence type="ECO:0000259" key="5">
    <source>
        <dbReference type="PROSITE" id="PS50949"/>
    </source>
</evidence>
<evidence type="ECO:0000313" key="7">
    <source>
        <dbReference type="Proteomes" id="UP000028411"/>
    </source>
</evidence>
<dbReference type="InterPro" id="IPR000524">
    <property type="entry name" value="Tscrpt_reg_HTH_GntR"/>
</dbReference>
<feature type="region of interest" description="Disordered" evidence="4">
    <location>
        <begin position="1"/>
        <end position="21"/>
    </location>
</feature>
<dbReference type="InterPro" id="IPR036388">
    <property type="entry name" value="WH-like_DNA-bd_sf"/>
</dbReference>
<reference evidence="6 7" key="1">
    <citation type="submission" date="2014-02" db="EMBL/GenBank/DDBJ databases">
        <title>Whole genome sequence of Sphingobium chlorophenolicum NBRC 16172.</title>
        <authorList>
            <person name="Gan H.M."/>
            <person name="Gan H.Y."/>
            <person name="Chew T.H."/>
            <person name="Savka M.A."/>
        </authorList>
    </citation>
    <scope>NUCLEOTIDE SEQUENCE [LARGE SCALE GENOMIC DNA]</scope>
    <source>
        <strain evidence="6 7">NBRC 16172</strain>
    </source>
</reference>
<sequence>MQNEQAYGGAELEASGHFEPLTRPEALTEMVTERLRNAILTGLLAPGTHLSVPEIARQLGVSRTPAREGLIALEREGLVEPRAKTGVAVIAGGTPDILDLLDIREGLEIMTVRRAAERMDAEGVARLRTLFAQHQTVVENSDLAAHVELDAAFHGVIRDGAGNMRLARQLVQIDQQLRVLNSRLSRSSGWSGRAVLRDHKAIIDAIEAGNPDAAERHMRAHIERTRAFQLRSVAQD</sequence>
<dbReference type="SUPFAM" id="SSF48008">
    <property type="entry name" value="GntR ligand-binding domain-like"/>
    <property type="match status" value="1"/>
</dbReference>
<dbReference type="PANTHER" id="PTHR43537">
    <property type="entry name" value="TRANSCRIPTIONAL REGULATOR, GNTR FAMILY"/>
    <property type="match status" value="1"/>
</dbReference>
<dbReference type="Proteomes" id="UP000028411">
    <property type="component" value="Unassembled WGS sequence"/>
</dbReference>
<dbReference type="Gene3D" id="1.20.120.530">
    <property type="entry name" value="GntR ligand-binding domain-like"/>
    <property type="match status" value="1"/>
</dbReference>
<evidence type="ECO:0000313" key="6">
    <source>
        <dbReference type="EMBL" id="KEQ54417.1"/>
    </source>
</evidence>
<dbReference type="PATRIC" id="fig|46429.4.peg.1187"/>
<organism evidence="6 7">
    <name type="scientific">Sphingobium chlorophenolicum</name>
    <dbReference type="NCBI Taxonomy" id="46429"/>
    <lineage>
        <taxon>Bacteria</taxon>
        <taxon>Pseudomonadati</taxon>
        <taxon>Pseudomonadota</taxon>
        <taxon>Alphaproteobacteria</taxon>
        <taxon>Sphingomonadales</taxon>
        <taxon>Sphingomonadaceae</taxon>
        <taxon>Sphingobium</taxon>
    </lineage>
</organism>
<dbReference type="Gene3D" id="1.10.10.10">
    <property type="entry name" value="Winged helix-like DNA-binding domain superfamily/Winged helix DNA-binding domain"/>
    <property type="match status" value="1"/>
</dbReference>
<evidence type="ECO:0000256" key="4">
    <source>
        <dbReference type="SAM" id="MobiDB-lite"/>
    </source>
</evidence>
<proteinExistence type="predicted"/>
<evidence type="ECO:0000256" key="1">
    <source>
        <dbReference type="ARBA" id="ARBA00023015"/>
    </source>
</evidence>
<keyword evidence="2" id="KW-0238">DNA-binding</keyword>